<name>A0A1G5CCA4_9FIRM</name>
<gene>
    <name evidence="2" type="ORF">SAMN03080606_00616</name>
</gene>
<evidence type="ECO:0000313" key="3">
    <source>
        <dbReference type="Proteomes" id="UP000198636"/>
    </source>
</evidence>
<evidence type="ECO:0000256" key="1">
    <source>
        <dbReference type="SAM" id="Phobius"/>
    </source>
</evidence>
<accession>A0A1G5CCA4</accession>
<dbReference type="RefSeq" id="WP_091539829.1">
    <property type="nucleotide sequence ID" value="NZ_FMUS01000003.1"/>
</dbReference>
<evidence type="ECO:0000313" key="2">
    <source>
        <dbReference type="EMBL" id="SCY00032.1"/>
    </source>
</evidence>
<keyword evidence="3" id="KW-1185">Reference proteome</keyword>
<keyword evidence="1" id="KW-0812">Transmembrane</keyword>
<dbReference type="EMBL" id="FMUS01000003">
    <property type="protein sequence ID" value="SCY00032.1"/>
    <property type="molecule type" value="Genomic_DNA"/>
</dbReference>
<reference evidence="2 3" key="1">
    <citation type="submission" date="2016-10" db="EMBL/GenBank/DDBJ databases">
        <authorList>
            <person name="de Groot N.N."/>
        </authorList>
    </citation>
    <scope>NUCLEOTIDE SEQUENCE [LARGE SCALE GENOMIC DNA]</scope>
    <source>
        <strain evidence="2 3">DSM 18978</strain>
    </source>
</reference>
<protein>
    <submittedName>
        <fullName evidence="2">Uncharacterized protein</fullName>
    </submittedName>
</protein>
<proteinExistence type="predicted"/>
<dbReference type="AlphaFoldDB" id="A0A1G5CCA4"/>
<dbReference type="OrthoDB" id="9853201at2"/>
<dbReference type="Proteomes" id="UP000198636">
    <property type="component" value="Unassembled WGS sequence"/>
</dbReference>
<dbReference type="STRING" id="1120976.SAMN03080606_00616"/>
<sequence length="287" mass="33426">MNIPYNVKRFISFLIIVSIGILIIFGIVVWRYNWNMNYFFNEKTIPLEGELVTDDEYLTIIPKEIVLNHKGIILRAEYRLSEELKENGFYIGAFHLPRLMLEKNPKDNHMLYSYAPGQMAKSAYSKDGEEGTYLEYFYPYKDIDFKEGDSLQLNLSSADLLKEIEEVFPIELNNWVDIPIEELAEYKIRIVKQKEDSLIVETSLRGKTGNYMSIKDSVYSIVGDQEIKTGNGGGSGTGQLNYYSFKGNYQVDQSFWQGDHYVHLYYISMEIGPYYENYPRLMLIEGE</sequence>
<feature type="transmembrane region" description="Helical" evidence="1">
    <location>
        <begin position="12"/>
        <end position="32"/>
    </location>
</feature>
<keyword evidence="1" id="KW-0472">Membrane</keyword>
<organism evidence="2 3">
    <name type="scientific">Alkaliphilus peptidifermentans DSM 18978</name>
    <dbReference type="NCBI Taxonomy" id="1120976"/>
    <lineage>
        <taxon>Bacteria</taxon>
        <taxon>Bacillati</taxon>
        <taxon>Bacillota</taxon>
        <taxon>Clostridia</taxon>
        <taxon>Peptostreptococcales</taxon>
        <taxon>Natronincolaceae</taxon>
        <taxon>Alkaliphilus</taxon>
    </lineage>
</organism>
<keyword evidence="1" id="KW-1133">Transmembrane helix</keyword>